<dbReference type="RefSeq" id="WP_220220708.1">
    <property type="nucleotide sequence ID" value="NZ_CP048268.1"/>
</dbReference>
<dbReference type="Gene3D" id="1.25.40.10">
    <property type="entry name" value="Tetratricopeptide repeat domain"/>
    <property type="match status" value="1"/>
</dbReference>
<feature type="domain" description="HTH cro/C1-type" evidence="1">
    <location>
        <begin position="8"/>
        <end position="61"/>
    </location>
</feature>
<dbReference type="Pfam" id="PF01381">
    <property type="entry name" value="HTH_3"/>
    <property type="match status" value="1"/>
</dbReference>
<sequence>MKTFGETIQKIRKSRGITQAELSNNLLNRTTLSKIENSLEEPSYQNASLLIKRLGITQEEFDYIRNNYNLSPKEQIIYDTLNIAYNSQNQKIDSLLKRCQLISNDDDIQMITSILEAFKTGNIIEARKIIIPVWKHRISKIENWNILDLYVLNMIFFVFDEETMIGISNRAIDTIETKYPFLKSLNESFALNKAAILVHKRKFSEAIPDLQKACKLARATCRYDKLFLAKGRLAICQKNKEEAVKCLNTLKAMEALDVYRGLQTEIKEFADRFNEN</sequence>
<protein>
    <submittedName>
        <fullName evidence="2">Helix-turn-helix transcriptional regulator</fullName>
    </submittedName>
</protein>
<proteinExistence type="predicted"/>
<name>A0ABX8W7K1_9LACO</name>
<reference evidence="2 3" key="1">
    <citation type="submission" date="2020-01" db="EMBL/GenBank/DDBJ databases">
        <title>Vast differences in strain-level diversity in the gut microbiota of two closely related honey bee species.</title>
        <authorList>
            <person name="Ellegaard K.M."/>
            <person name="Suenami S."/>
            <person name="Miyazaki R."/>
            <person name="Engel P."/>
        </authorList>
    </citation>
    <scope>NUCLEOTIDE SEQUENCE [LARGE SCALE GENOMIC DNA]</scope>
    <source>
        <strain evidence="2 3">ESL0416</strain>
    </source>
</reference>
<dbReference type="EMBL" id="CP048268">
    <property type="protein sequence ID" value="QYN52235.1"/>
    <property type="molecule type" value="Genomic_DNA"/>
</dbReference>
<dbReference type="PANTHER" id="PTHR37038">
    <property type="entry name" value="TRANSCRIPTIONAL REGULATOR-RELATED"/>
    <property type="match status" value="1"/>
</dbReference>
<accession>A0ABX8W7K1</accession>
<evidence type="ECO:0000313" key="2">
    <source>
        <dbReference type="EMBL" id="QYN52235.1"/>
    </source>
</evidence>
<dbReference type="InterPro" id="IPR011990">
    <property type="entry name" value="TPR-like_helical_dom_sf"/>
</dbReference>
<dbReference type="InterPro" id="IPR010982">
    <property type="entry name" value="Lambda_DNA-bd_dom_sf"/>
</dbReference>
<evidence type="ECO:0000313" key="3">
    <source>
        <dbReference type="Proteomes" id="UP000826550"/>
    </source>
</evidence>
<dbReference type="Gene3D" id="1.10.260.40">
    <property type="entry name" value="lambda repressor-like DNA-binding domains"/>
    <property type="match status" value="1"/>
</dbReference>
<keyword evidence="3" id="KW-1185">Reference proteome</keyword>
<dbReference type="SMART" id="SM00530">
    <property type="entry name" value="HTH_XRE"/>
    <property type="match status" value="1"/>
</dbReference>
<dbReference type="Proteomes" id="UP000826550">
    <property type="component" value="Chromosome"/>
</dbReference>
<dbReference type="PROSITE" id="PS50943">
    <property type="entry name" value="HTH_CROC1"/>
    <property type="match status" value="1"/>
</dbReference>
<evidence type="ECO:0000259" key="1">
    <source>
        <dbReference type="PROSITE" id="PS50943"/>
    </source>
</evidence>
<dbReference type="SUPFAM" id="SSF48452">
    <property type="entry name" value="TPR-like"/>
    <property type="match status" value="1"/>
</dbReference>
<dbReference type="CDD" id="cd00093">
    <property type="entry name" value="HTH_XRE"/>
    <property type="match status" value="1"/>
</dbReference>
<dbReference type="InterPro" id="IPR001387">
    <property type="entry name" value="Cro/C1-type_HTH"/>
</dbReference>
<gene>
    <name evidence="2" type="ORF">GYM71_01815</name>
</gene>
<dbReference type="InterPro" id="IPR053163">
    <property type="entry name" value="HTH-type_regulator_Rgg"/>
</dbReference>
<dbReference type="PANTHER" id="PTHR37038:SF13">
    <property type="entry name" value="HTH CRO_C1-TYPE DOMAIN-CONTAINING PROTEIN"/>
    <property type="match status" value="1"/>
</dbReference>
<organism evidence="2 3">
    <name type="scientific">Lactobacillus panisapium</name>
    <dbReference type="NCBI Taxonomy" id="2012495"/>
    <lineage>
        <taxon>Bacteria</taxon>
        <taxon>Bacillati</taxon>
        <taxon>Bacillota</taxon>
        <taxon>Bacilli</taxon>
        <taxon>Lactobacillales</taxon>
        <taxon>Lactobacillaceae</taxon>
        <taxon>Lactobacillus</taxon>
    </lineage>
</organism>
<dbReference type="SUPFAM" id="SSF47413">
    <property type="entry name" value="lambda repressor-like DNA-binding domains"/>
    <property type="match status" value="1"/>
</dbReference>